<dbReference type="SUPFAM" id="SSF63829">
    <property type="entry name" value="Calcium-dependent phosphotriesterase"/>
    <property type="match status" value="1"/>
</dbReference>
<protein>
    <recommendedName>
        <fullName evidence="2">Type IX secretion system protein PorV domain-containing protein</fullName>
    </recommendedName>
</protein>
<evidence type="ECO:0000256" key="1">
    <source>
        <dbReference type="SAM" id="MobiDB-lite"/>
    </source>
</evidence>
<dbReference type="Pfam" id="PF19572">
    <property type="entry name" value="PorV"/>
    <property type="match status" value="1"/>
</dbReference>
<reference evidence="4" key="1">
    <citation type="submission" date="2016-11" db="EMBL/GenBank/DDBJ databases">
        <authorList>
            <person name="Varghese N."/>
            <person name="Submissions S."/>
        </authorList>
    </citation>
    <scope>NUCLEOTIDE SEQUENCE [LARGE SCALE GENOMIC DNA]</scope>
    <source>
        <strain evidence="4">UWOS</strain>
    </source>
</reference>
<feature type="region of interest" description="Disordered" evidence="1">
    <location>
        <begin position="385"/>
        <end position="411"/>
    </location>
</feature>
<dbReference type="Proteomes" id="UP000184275">
    <property type="component" value="Unassembled WGS sequence"/>
</dbReference>
<sequence>MELTAFPIGDTLRKILLLSFLCSAVSFAANSAIITLEMPIGTRQLGMGETGVAIADDASALYYNPAGLAFGPLANEWEVSLEQKSDKVPAITKLAAKGRVGFFEKSEIWAGTNSGIRHYDGEHWSDYFVVTLEGQEKIRDAVRVFAGTESGLDEYTRKVKKFNDVQNDVDESYVRDVKIPWNLVVGDTVTALLYDARTEKLWVGTPKGLFRFDGKTWKNYESELGTPRVTALASQGATLWIGTDNGLFSYRNGVVEQKGKVLPSQKINAIAWSEFKGELYVAADGAGIARLVPKKGSNTKDRWSLFNEEDGLMDLHSAALVVDSSGHVWSAHNGGLSHFNLRKWEQVRFESNVVNDLAVAKDGAVWIATNKGVWRHLPDYATSSGKKAELERKPEERGNQQSEDEWEHFHSGNGLSSNHVWAVLPQANDVWFSTSTGIERYKDADYQLTFFYEKLLPVLNIPDLYHLFAGLTIPLAEWGTLGVSVNFVSFGETVVSTDDESSTNSNSSEVVGAISYGTKLSQKSSIGLSIKFFYSDLSSGASSSGDEATTFSYAFDVGFLRRDFLIRDLSAAIVLANIGPSVYYTDKSDQDPIPLTWRLGLSYEILNTLDHRLLIAADYNRTVVYDDDKGDPEPFYTAMWKSLIHPELGGHGATRFKNSLLQGIFNVGAEYTYSNTVAVRIGYLYDKTGKRNEVDLGLGVMLSDVLEFDIATIKDVGDNDGVRDGQMRFGMIFKF</sequence>
<name>A0A1M6V0A2_9BACT</name>
<organism evidence="3 4">
    <name type="scientific">Fibrobacter intestinalis</name>
    <dbReference type="NCBI Taxonomy" id="28122"/>
    <lineage>
        <taxon>Bacteria</taxon>
        <taxon>Pseudomonadati</taxon>
        <taxon>Fibrobacterota</taxon>
        <taxon>Fibrobacteria</taxon>
        <taxon>Fibrobacterales</taxon>
        <taxon>Fibrobacteraceae</taxon>
        <taxon>Fibrobacter</taxon>
    </lineage>
</organism>
<gene>
    <name evidence="3" type="ORF">SAMN05720469_11625</name>
</gene>
<proteinExistence type="predicted"/>
<evidence type="ECO:0000313" key="3">
    <source>
        <dbReference type="EMBL" id="SHK74883.1"/>
    </source>
</evidence>
<dbReference type="InterPro" id="IPR045741">
    <property type="entry name" value="PorV"/>
</dbReference>
<dbReference type="AlphaFoldDB" id="A0A1M6V0A2"/>
<feature type="compositionally biased region" description="Basic and acidic residues" evidence="1">
    <location>
        <begin position="386"/>
        <end position="398"/>
    </location>
</feature>
<dbReference type="NCBIfam" id="NF033709">
    <property type="entry name" value="PorV_fam"/>
    <property type="match status" value="1"/>
</dbReference>
<keyword evidence="4" id="KW-1185">Reference proteome</keyword>
<dbReference type="EMBL" id="FRAW01000016">
    <property type="protein sequence ID" value="SHK74883.1"/>
    <property type="molecule type" value="Genomic_DNA"/>
</dbReference>
<accession>A0A1M6V0A2</accession>
<dbReference type="InterPro" id="IPR015943">
    <property type="entry name" value="WD40/YVTN_repeat-like_dom_sf"/>
</dbReference>
<evidence type="ECO:0000313" key="4">
    <source>
        <dbReference type="Proteomes" id="UP000184275"/>
    </source>
</evidence>
<feature type="domain" description="Type IX secretion system protein PorV" evidence="2">
    <location>
        <begin position="477"/>
        <end position="624"/>
    </location>
</feature>
<dbReference type="Gene3D" id="2.130.10.10">
    <property type="entry name" value="YVTN repeat-like/Quinoprotein amine dehydrogenase"/>
    <property type="match status" value="2"/>
</dbReference>
<dbReference type="Gene3D" id="2.40.160.60">
    <property type="entry name" value="Outer membrane protein transport protein (OMPP1/FadL/TodX)"/>
    <property type="match status" value="2"/>
</dbReference>
<evidence type="ECO:0000259" key="2">
    <source>
        <dbReference type="Pfam" id="PF19572"/>
    </source>
</evidence>